<proteinExistence type="predicted"/>
<dbReference type="RefSeq" id="WP_093361942.1">
    <property type="nucleotide sequence ID" value="NZ_FOLG01000012.1"/>
</dbReference>
<dbReference type="GO" id="GO:0016740">
    <property type="term" value="F:transferase activity"/>
    <property type="evidence" value="ECO:0007669"/>
    <property type="project" value="UniProtKB-KW"/>
</dbReference>
<reference evidence="1 2" key="1">
    <citation type="submission" date="2016-10" db="EMBL/GenBank/DDBJ databases">
        <authorList>
            <person name="de Groot N.N."/>
        </authorList>
    </citation>
    <scope>NUCLEOTIDE SEQUENCE [LARGE SCALE GENOMIC DNA]</scope>
    <source>
        <strain evidence="1 2">DSM 19548</strain>
    </source>
</reference>
<dbReference type="Gene3D" id="3.40.50.300">
    <property type="entry name" value="P-loop containing nucleotide triphosphate hydrolases"/>
    <property type="match status" value="1"/>
</dbReference>
<dbReference type="AlphaFoldDB" id="A0A1I1NDI7"/>
<evidence type="ECO:0000313" key="2">
    <source>
        <dbReference type="Proteomes" id="UP000198728"/>
    </source>
</evidence>
<gene>
    <name evidence="1" type="ORF">SAMN04488094_11219</name>
</gene>
<evidence type="ECO:0000313" key="1">
    <source>
        <dbReference type="EMBL" id="SFC95741.1"/>
    </source>
</evidence>
<organism evidence="1 2">
    <name type="scientific">Tropicimonas isoalkanivorans</name>
    <dbReference type="NCBI Taxonomy" id="441112"/>
    <lineage>
        <taxon>Bacteria</taxon>
        <taxon>Pseudomonadati</taxon>
        <taxon>Pseudomonadota</taxon>
        <taxon>Alphaproteobacteria</taxon>
        <taxon>Rhodobacterales</taxon>
        <taxon>Roseobacteraceae</taxon>
        <taxon>Tropicimonas</taxon>
    </lineage>
</organism>
<keyword evidence="1" id="KW-0808">Transferase</keyword>
<keyword evidence="2" id="KW-1185">Reference proteome</keyword>
<protein>
    <submittedName>
        <fullName evidence="1">Sulfotransferase family protein</fullName>
    </submittedName>
</protein>
<dbReference type="OrthoDB" id="4169204at2"/>
<name>A0A1I1NDI7_9RHOB</name>
<dbReference type="Proteomes" id="UP000198728">
    <property type="component" value="Unassembled WGS sequence"/>
</dbReference>
<sequence length="231" mass="26057">MKHVFIVAYGRTGSTALMKALNCIEGACIRGENGGLIQPLALSLDLAQASKRRHVQDSQDVSRPWFGAEFMRPKRLGEGLARVFTRTILAPPEGTRITGFKEIRYASDLLTEEAFEAILRFMLTCFENPHVIFLTRDAEQVAESAWWQDRDRDVVLDVLDHTVHRFRMAHEDHPKRTFLIDHATFDGNPEGLRPLLDWLGEDAPPEALAEALSERIVKPEEAEAPAVRETA</sequence>
<dbReference type="EMBL" id="FOLG01000012">
    <property type="protein sequence ID" value="SFC95741.1"/>
    <property type="molecule type" value="Genomic_DNA"/>
</dbReference>
<accession>A0A1I1NDI7</accession>
<dbReference type="InterPro" id="IPR027417">
    <property type="entry name" value="P-loop_NTPase"/>
</dbReference>
<dbReference type="SUPFAM" id="SSF52540">
    <property type="entry name" value="P-loop containing nucleoside triphosphate hydrolases"/>
    <property type="match status" value="1"/>
</dbReference>